<evidence type="ECO:0000313" key="1">
    <source>
        <dbReference type="EMBL" id="PKU93246.1"/>
    </source>
</evidence>
<dbReference type="AlphaFoldDB" id="A0A2N3QNG8"/>
<dbReference type="EMBL" id="PCHA01000037">
    <property type="protein sequence ID" value="PKU93246.1"/>
    <property type="molecule type" value="Genomic_DNA"/>
</dbReference>
<protein>
    <submittedName>
        <fullName evidence="1">Uncharacterized protein</fullName>
    </submittedName>
</protein>
<proteinExistence type="predicted"/>
<comment type="caution">
    <text evidence="1">The sequence shown here is derived from an EMBL/GenBank/DDBJ whole genome shotgun (WGS) entry which is preliminary data.</text>
</comment>
<gene>
    <name evidence="1" type="ORF">CQR45_1776</name>
</gene>
<dbReference type="Proteomes" id="UP000233722">
    <property type="component" value="Unassembled WGS sequence"/>
</dbReference>
<organism evidence="1 2">
    <name type="scientific">Bifidobacterium pseudolongum subsp. globosum</name>
    <dbReference type="NCBI Taxonomy" id="1690"/>
    <lineage>
        <taxon>Bacteria</taxon>
        <taxon>Bacillati</taxon>
        <taxon>Actinomycetota</taxon>
        <taxon>Actinomycetes</taxon>
        <taxon>Bifidobacteriales</taxon>
        <taxon>Bifidobacteriaceae</taxon>
        <taxon>Bifidobacterium</taxon>
    </lineage>
</organism>
<sequence length="128" mass="13854">MVADPQITVEHTEDGVLLTITDAARLSLPLSAAMAHTLATMIDTCMKTGERQTSGPVDVWRARPGAYGLHLEVNGVSWTCPAMESWAIEEIADGLEALPLEDGKRGRTLPDGVLRGACRELCVLRLDR</sequence>
<reference evidence="1 2" key="1">
    <citation type="submission" date="2017-10" db="EMBL/GenBank/DDBJ databases">
        <title>Bifidobacterium genomics.</title>
        <authorList>
            <person name="Lugli G.A."/>
            <person name="Milani C."/>
            <person name="Mancabelli L."/>
        </authorList>
    </citation>
    <scope>NUCLEOTIDE SEQUENCE [LARGE SCALE GENOMIC DNA]</scope>
    <source>
        <strain evidence="1 2">1747B</strain>
    </source>
</reference>
<name>A0A2N3QNG8_9BIFI</name>
<dbReference type="RefSeq" id="WP_101431155.1">
    <property type="nucleotide sequence ID" value="NZ_PCHA01000037.1"/>
</dbReference>
<evidence type="ECO:0000313" key="2">
    <source>
        <dbReference type="Proteomes" id="UP000233722"/>
    </source>
</evidence>
<accession>A0A2N3QNG8</accession>